<dbReference type="PATRIC" id="fig|52.7.peg.4518"/>
<dbReference type="PANTHER" id="PTHR43767:SF1">
    <property type="entry name" value="NONRIBOSOMAL PEPTIDE SYNTHASE PES1 (EUROFUNG)-RELATED"/>
    <property type="match status" value="1"/>
</dbReference>
<dbReference type="InterPro" id="IPR045851">
    <property type="entry name" value="AMP-bd_C_sf"/>
</dbReference>
<dbReference type="AlphaFoldDB" id="A0A0K1EH81"/>
<evidence type="ECO:0000313" key="4">
    <source>
        <dbReference type="Proteomes" id="UP000067626"/>
    </source>
</evidence>
<accession>A0A0K1EH81</accession>
<organism evidence="3 4">
    <name type="scientific">Chondromyces crocatus</name>
    <dbReference type="NCBI Taxonomy" id="52"/>
    <lineage>
        <taxon>Bacteria</taxon>
        <taxon>Pseudomonadati</taxon>
        <taxon>Myxococcota</taxon>
        <taxon>Polyangia</taxon>
        <taxon>Polyangiales</taxon>
        <taxon>Polyangiaceae</taxon>
        <taxon>Chondromyces</taxon>
    </lineage>
</organism>
<dbReference type="STRING" id="52.CMC5_041060"/>
<proteinExistence type="predicted"/>
<dbReference type="PROSITE" id="PS00455">
    <property type="entry name" value="AMP_BINDING"/>
    <property type="match status" value="1"/>
</dbReference>
<dbReference type="InterPro" id="IPR020845">
    <property type="entry name" value="AMP-binding_CS"/>
</dbReference>
<feature type="domain" description="AMP-dependent synthetase/ligase" evidence="1">
    <location>
        <begin position="20"/>
        <end position="406"/>
    </location>
</feature>
<dbReference type="KEGG" id="ccro:CMC5_041060"/>
<keyword evidence="3" id="KW-0436">Ligase</keyword>
<dbReference type="InterPro" id="IPR025110">
    <property type="entry name" value="AMP-bd_C"/>
</dbReference>
<dbReference type="OrthoDB" id="9799237at2"/>
<dbReference type="InterPro" id="IPR042099">
    <property type="entry name" value="ANL_N_sf"/>
</dbReference>
<dbReference type="InterPro" id="IPR050237">
    <property type="entry name" value="ATP-dep_AMP-bd_enzyme"/>
</dbReference>
<evidence type="ECO:0000259" key="2">
    <source>
        <dbReference type="Pfam" id="PF13193"/>
    </source>
</evidence>
<reference evidence="3 4" key="1">
    <citation type="submission" date="2015-07" db="EMBL/GenBank/DDBJ databases">
        <title>Genome analysis of myxobacterium Chondromyces crocatus Cm c5 reveals a high potential for natural compound synthesis and the genetic basis for the loss of fruiting body formation.</title>
        <authorList>
            <person name="Zaburannyi N."/>
            <person name="Bunk B."/>
            <person name="Maier J."/>
            <person name="Overmann J."/>
            <person name="Mueller R."/>
        </authorList>
    </citation>
    <scope>NUCLEOTIDE SEQUENCE [LARGE SCALE GENOMIC DNA]</scope>
    <source>
        <strain evidence="3 4">Cm c5</strain>
    </source>
</reference>
<dbReference type="PANTHER" id="PTHR43767">
    <property type="entry name" value="LONG-CHAIN-FATTY-ACID--COA LIGASE"/>
    <property type="match status" value="1"/>
</dbReference>
<keyword evidence="4" id="KW-1185">Reference proteome</keyword>
<dbReference type="Gene3D" id="3.40.50.12780">
    <property type="entry name" value="N-terminal domain of ligase-like"/>
    <property type="match status" value="1"/>
</dbReference>
<dbReference type="Gene3D" id="3.30.300.30">
    <property type="match status" value="1"/>
</dbReference>
<dbReference type="EMBL" id="CP012159">
    <property type="protein sequence ID" value="AKT39953.1"/>
    <property type="molecule type" value="Genomic_DNA"/>
</dbReference>
<evidence type="ECO:0000259" key="1">
    <source>
        <dbReference type="Pfam" id="PF00501"/>
    </source>
</evidence>
<dbReference type="InterPro" id="IPR000873">
    <property type="entry name" value="AMP-dep_synth/lig_dom"/>
</dbReference>
<evidence type="ECO:0000313" key="3">
    <source>
        <dbReference type="EMBL" id="AKT39953.1"/>
    </source>
</evidence>
<dbReference type="Pfam" id="PF13193">
    <property type="entry name" value="AMP-binding_C"/>
    <property type="match status" value="1"/>
</dbReference>
<sequence>MHTAIRDPLSDRFLIDHALRAFAESTPDRLALVSEGRRISYGELNALVDRCASALREVGVVRGERVVVALDNGVDAVVSYYGAIRADGVPSLLPTNTRPRRLGQVLALAEARALIIARSMQECLASLDGLPQAARPAAVFLQGPTPPAPAVPAAGGGPAAASAPGAPGPAFVGGLDLGEALSNAGAHAPERRAIELDLATLCWTSGSTGEPKGVMLTHQNLRNSAAAIGAYLDHSASDVTLCVLPLSHTYGLFQLLVTHTFGGTVVLEKGFGMPWPIVQRMAEERVTGFAGVPTIFASMLSLKNMAKADLSALRYMTNAAYGLPAAQVVRLRELLPQVRFFAMYGQTECTRVCYLPPEVALDRPASVGIAMPNEELWIEREDGTHAAPGETGELVVRGPNVMRGYWRNPEATARALKPGPIPGEVVLHTGDLFKADESGYLYFVARKDDVIKTRGEKVSPLEVESVICKIAGVIEVAAVGVPDPVLGQAIKVAVVKGAEGDVSADDIRRRVRAELDEVAVPKFVEFVDALPKTASGKVKKSELV</sequence>
<dbReference type="Proteomes" id="UP000067626">
    <property type="component" value="Chromosome"/>
</dbReference>
<dbReference type="GO" id="GO:0016878">
    <property type="term" value="F:acid-thiol ligase activity"/>
    <property type="evidence" value="ECO:0007669"/>
    <property type="project" value="UniProtKB-ARBA"/>
</dbReference>
<dbReference type="CDD" id="cd04433">
    <property type="entry name" value="AFD_class_I"/>
    <property type="match status" value="1"/>
</dbReference>
<dbReference type="SUPFAM" id="SSF56801">
    <property type="entry name" value="Acetyl-CoA synthetase-like"/>
    <property type="match status" value="1"/>
</dbReference>
<protein>
    <submittedName>
        <fullName evidence="3">Acyl-CoA ligase</fullName>
    </submittedName>
</protein>
<feature type="domain" description="AMP-binding enzyme C-terminal" evidence="2">
    <location>
        <begin position="462"/>
        <end position="537"/>
    </location>
</feature>
<dbReference type="RefSeq" id="WP_050431951.1">
    <property type="nucleotide sequence ID" value="NZ_CP012159.1"/>
</dbReference>
<dbReference type="Pfam" id="PF00501">
    <property type="entry name" value="AMP-binding"/>
    <property type="match status" value="1"/>
</dbReference>
<name>A0A0K1EH81_CHOCO</name>
<gene>
    <name evidence="3" type="ORF">CMC5_041060</name>
</gene>